<reference evidence="1" key="2">
    <citation type="journal article" date="2015" name="Fish Shellfish Immunol.">
        <title>Early steps in the European eel (Anguilla anguilla)-Vibrio vulnificus interaction in the gills: Role of the RtxA13 toxin.</title>
        <authorList>
            <person name="Callol A."/>
            <person name="Pajuelo D."/>
            <person name="Ebbesson L."/>
            <person name="Teles M."/>
            <person name="MacKenzie S."/>
            <person name="Amaro C."/>
        </authorList>
    </citation>
    <scope>NUCLEOTIDE SEQUENCE</scope>
</reference>
<evidence type="ECO:0000313" key="1">
    <source>
        <dbReference type="EMBL" id="JAH30951.1"/>
    </source>
</evidence>
<dbReference type="EMBL" id="GBXM01079453">
    <property type="protein sequence ID" value="JAH29124.1"/>
    <property type="molecule type" value="Transcribed_RNA"/>
</dbReference>
<dbReference type="EMBL" id="GBXM01077626">
    <property type="protein sequence ID" value="JAH30951.1"/>
    <property type="molecule type" value="Transcribed_RNA"/>
</dbReference>
<protein>
    <submittedName>
        <fullName evidence="1">Uncharacterized protein</fullName>
    </submittedName>
</protein>
<name>A0A0E9RP74_ANGAN</name>
<proteinExistence type="predicted"/>
<organism evidence="1">
    <name type="scientific">Anguilla anguilla</name>
    <name type="common">European freshwater eel</name>
    <name type="synonym">Muraena anguilla</name>
    <dbReference type="NCBI Taxonomy" id="7936"/>
    <lineage>
        <taxon>Eukaryota</taxon>
        <taxon>Metazoa</taxon>
        <taxon>Chordata</taxon>
        <taxon>Craniata</taxon>
        <taxon>Vertebrata</taxon>
        <taxon>Euteleostomi</taxon>
        <taxon>Actinopterygii</taxon>
        <taxon>Neopterygii</taxon>
        <taxon>Teleostei</taxon>
        <taxon>Anguilliformes</taxon>
        <taxon>Anguillidae</taxon>
        <taxon>Anguilla</taxon>
    </lineage>
</organism>
<dbReference type="AlphaFoldDB" id="A0A0E9RP74"/>
<sequence>MMRKHLRSSDRNKNELREWKGSYL</sequence>
<accession>A0A0E9RP74</accession>
<dbReference type="EMBL" id="GBXM01025644">
    <property type="protein sequence ID" value="JAH82933.1"/>
    <property type="molecule type" value="Transcribed_RNA"/>
</dbReference>
<dbReference type="EMBL" id="GBXM01032477">
    <property type="protein sequence ID" value="JAH76100.1"/>
    <property type="molecule type" value="Transcribed_RNA"/>
</dbReference>
<reference evidence="1" key="1">
    <citation type="submission" date="2014-11" db="EMBL/GenBank/DDBJ databases">
        <authorList>
            <person name="Amaro Gonzalez C."/>
        </authorList>
    </citation>
    <scope>NUCLEOTIDE SEQUENCE</scope>
</reference>